<dbReference type="Pfam" id="PF23562">
    <property type="entry name" value="AMP-binding_C_3"/>
    <property type="match status" value="1"/>
</dbReference>
<dbReference type="InterPro" id="IPR000873">
    <property type="entry name" value="AMP-dep_synth/lig_dom"/>
</dbReference>
<evidence type="ECO:0000313" key="4">
    <source>
        <dbReference type="Proteomes" id="UP000188533"/>
    </source>
</evidence>
<accession>A0A1Q3EN93</accession>
<gene>
    <name evidence="3" type="ORF">LENED_010725</name>
</gene>
<dbReference type="EMBL" id="BDGU01000681">
    <property type="protein sequence ID" value="GAW08651.1"/>
    <property type="molecule type" value="Genomic_DNA"/>
</dbReference>
<evidence type="ECO:0000256" key="1">
    <source>
        <dbReference type="ARBA" id="ARBA00006432"/>
    </source>
</evidence>
<dbReference type="Gene3D" id="3.40.50.12780">
    <property type="entry name" value="N-terminal domain of ligase-like"/>
    <property type="match status" value="1"/>
</dbReference>
<dbReference type="SUPFAM" id="SSF56801">
    <property type="entry name" value="Acetyl-CoA synthetase-like"/>
    <property type="match status" value="1"/>
</dbReference>
<dbReference type="STRING" id="5353.A0A1Q3EN93"/>
<evidence type="ECO:0000313" key="3">
    <source>
        <dbReference type="EMBL" id="GAW08651.1"/>
    </source>
</evidence>
<dbReference type="PANTHER" id="PTHR43201:SF8">
    <property type="entry name" value="ACYL-COA SYNTHETASE FAMILY MEMBER 3"/>
    <property type="match status" value="1"/>
</dbReference>
<comment type="similarity">
    <text evidence="1">Belongs to the ATP-dependent AMP-binding enzyme family.</text>
</comment>
<dbReference type="Proteomes" id="UP000188533">
    <property type="component" value="Unassembled WGS sequence"/>
</dbReference>
<dbReference type="PANTHER" id="PTHR43201">
    <property type="entry name" value="ACYL-COA SYNTHETASE"/>
    <property type="match status" value="1"/>
</dbReference>
<proteinExistence type="inferred from homology"/>
<dbReference type="AlphaFoldDB" id="A0A1Q3EN93"/>
<comment type="caution">
    <text evidence="3">The sequence shown here is derived from an EMBL/GenBank/DDBJ whole genome shotgun (WGS) entry which is preliminary data.</text>
</comment>
<evidence type="ECO:0000259" key="2">
    <source>
        <dbReference type="Pfam" id="PF00501"/>
    </source>
</evidence>
<dbReference type="GO" id="GO:0031956">
    <property type="term" value="F:medium-chain fatty acid-CoA ligase activity"/>
    <property type="evidence" value="ECO:0007669"/>
    <property type="project" value="TreeGrafter"/>
</dbReference>
<dbReference type="InterPro" id="IPR042099">
    <property type="entry name" value="ANL_N_sf"/>
</dbReference>
<organism evidence="3 4">
    <name type="scientific">Lentinula edodes</name>
    <name type="common">Shiitake mushroom</name>
    <name type="synonym">Lentinus edodes</name>
    <dbReference type="NCBI Taxonomy" id="5353"/>
    <lineage>
        <taxon>Eukaryota</taxon>
        <taxon>Fungi</taxon>
        <taxon>Dikarya</taxon>
        <taxon>Basidiomycota</taxon>
        <taxon>Agaricomycotina</taxon>
        <taxon>Agaricomycetes</taxon>
        <taxon>Agaricomycetidae</taxon>
        <taxon>Agaricales</taxon>
        <taxon>Marasmiineae</taxon>
        <taxon>Omphalotaceae</taxon>
        <taxon>Lentinula</taxon>
    </lineage>
</organism>
<reference evidence="3 4" key="2">
    <citation type="submission" date="2017-02" db="EMBL/GenBank/DDBJ databases">
        <title>A genome survey and senescence transcriptome analysis in Lentinula edodes.</title>
        <authorList>
            <person name="Sakamoto Y."/>
            <person name="Nakade K."/>
            <person name="Sato S."/>
            <person name="Yoshida Y."/>
            <person name="Miyazaki K."/>
            <person name="Natsume S."/>
            <person name="Konno N."/>
        </authorList>
    </citation>
    <scope>NUCLEOTIDE SEQUENCE [LARGE SCALE GENOMIC DNA]</scope>
    <source>
        <strain evidence="3 4">NBRC 111202</strain>
    </source>
</reference>
<reference evidence="3 4" key="1">
    <citation type="submission" date="2016-08" db="EMBL/GenBank/DDBJ databases">
        <authorList>
            <consortium name="Lentinula edodes genome sequencing consortium"/>
            <person name="Sakamoto Y."/>
            <person name="Nakade K."/>
            <person name="Sato S."/>
            <person name="Yoshida Y."/>
            <person name="Miyazaki K."/>
            <person name="Natsume S."/>
            <person name="Konno N."/>
        </authorList>
    </citation>
    <scope>NUCLEOTIDE SEQUENCE [LARGE SCALE GENOMIC DNA]</scope>
    <source>
        <strain evidence="3 4">NBRC 111202</strain>
    </source>
</reference>
<dbReference type="GO" id="GO:0006631">
    <property type="term" value="P:fatty acid metabolic process"/>
    <property type="evidence" value="ECO:0007669"/>
    <property type="project" value="TreeGrafter"/>
</dbReference>
<protein>
    <submittedName>
        <fullName evidence="3">Acetyl-synthetase-like protein</fullName>
    </submittedName>
</protein>
<name>A0A1Q3EN93_LENED</name>
<dbReference type="Pfam" id="PF00501">
    <property type="entry name" value="AMP-binding"/>
    <property type="match status" value="1"/>
</dbReference>
<sequence>MYTKQFIPPPSTLAVELQFDFHLSHNSDYPVIIHPLGDGTLKTYTYSDIVPAIHRCASFFLSSISVDQGTRPIVAFSTTSDALTYSVVLLGVLRAGMTAFPISPRFSPDIIAHLISVVKPTLSKYRPEVLPMPEYSTIFSEESYSIPETHSRPMDTTALIIHSSGSTSLYPKTIEWSSDFYLTNAQTVDFAPMHLAGKLVGLQSLEPFHSLGLCFLNWLAHAGFVMALLDPGDSASLIPAGPDIIFNNLKQTSPSVIYASAYLLEVWSEDPNKRDFLKSTVVITAGRVLNKSCAKKLLDSNVQLTSGYGSTESGSISIISSLGAQDWDYFCPCLPEVKFVQRNDGLYSMTVVSTPSQSMLCQMPQVDNAMMIGNGRPSVGIIIQVAHGLDIEQKKIIWDHIWQMIKAAYQGNTTLTKLSTEMIIFTNWQKPIPQATKGMPMRVLALEQFETEIHNEAEHGSIMT</sequence>
<keyword evidence="4" id="KW-1185">Reference proteome</keyword>
<feature type="domain" description="AMP-dependent synthetase/ligase" evidence="2">
    <location>
        <begin position="25"/>
        <end position="322"/>
    </location>
</feature>